<dbReference type="PROSITE" id="PS50879">
    <property type="entry name" value="RNASE_H_1"/>
    <property type="match status" value="1"/>
</dbReference>
<dbReference type="InterPro" id="IPR012337">
    <property type="entry name" value="RNaseH-like_sf"/>
</dbReference>
<evidence type="ECO:0000313" key="2">
    <source>
        <dbReference type="EMBL" id="GKV37062.1"/>
    </source>
</evidence>
<protein>
    <recommendedName>
        <fullName evidence="1">RNase H type-1 domain-containing protein</fullName>
    </recommendedName>
</protein>
<gene>
    <name evidence="2" type="ORF">SLEP1_g45130</name>
</gene>
<dbReference type="GO" id="GO:0003676">
    <property type="term" value="F:nucleic acid binding"/>
    <property type="evidence" value="ECO:0007669"/>
    <property type="project" value="InterPro"/>
</dbReference>
<dbReference type="InterPro" id="IPR036397">
    <property type="entry name" value="RNaseH_sf"/>
</dbReference>
<dbReference type="AlphaFoldDB" id="A0AAV5LKK1"/>
<proteinExistence type="predicted"/>
<dbReference type="GO" id="GO:0004523">
    <property type="term" value="F:RNA-DNA hybrid ribonuclease activity"/>
    <property type="evidence" value="ECO:0007669"/>
    <property type="project" value="InterPro"/>
</dbReference>
<dbReference type="InterPro" id="IPR044730">
    <property type="entry name" value="RNase_H-like_dom_plant"/>
</dbReference>
<dbReference type="PANTHER" id="PTHR47723:SF19">
    <property type="entry name" value="POLYNUCLEOTIDYL TRANSFERASE, RIBONUCLEASE H-LIKE SUPERFAMILY PROTEIN"/>
    <property type="match status" value="1"/>
</dbReference>
<organism evidence="2 3">
    <name type="scientific">Rubroshorea leprosula</name>
    <dbReference type="NCBI Taxonomy" id="152421"/>
    <lineage>
        <taxon>Eukaryota</taxon>
        <taxon>Viridiplantae</taxon>
        <taxon>Streptophyta</taxon>
        <taxon>Embryophyta</taxon>
        <taxon>Tracheophyta</taxon>
        <taxon>Spermatophyta</taxon>
        <taxon>Magnoliopsida</taxon>
        <taxon>eudicotyledons</taxon>
        <taxon>Gunneridae</taxon>
        <taxon>Pentapetalae</taxon>
        <taxon>rosids</taxon>
        <taxon>malvids</taxon>
        <taxon>Malvales</taxon>
        <taxon>Dipterocarpaceae</taxon>
        <taxon>Rubroshorea</taxon>
    </lineage>
</organism>
<reference evidence="2 3" key="1">
    <citation type="journal article" date="2021" name="Commun. Biol.">
        <title>The genome of Shorea leprosula (Dipterocarpaceae) highlights the ecological relevance of drought in aseasonal tropical rainforests.</title>
        <authorList>
            <person name="Ng K.K.S."/>
            <person name="Kobayashi M.J."/>
            <person name="Fawcett J.A."/>
            <person name="Hatakeyama M."/>
            <person name="Paape T."/>
            <person name="Ng C.H."/>
            <person name="Ang C.C."/>
            <person name="Tnah L.H."/>
            <person name="Lee C.T."/>
            <person name="Nishiyama T."/>
            <person name="Sese J."/>
            <person name="O'Brien M.J."/>
            <person name="Copetti D."/>
            <person name="Mohd Noor M.I."/>
            <person name="Ong R.C."/>
            <person name="Putra M."/>
            <person name="Sireger I.Z."/>
            <person name="Indrioko S."/>
            <person name="Kosugi Y."/>
            <person name="Izuno A."/>
            <person name="Isagi Y."/>
            <person name="Lee S.L."/>
            <person name="Shimizu K.K."/>
        </authorList>
    </citation>
    <scope>NUCLEOTIDE SEQUENCE [LARGE SCALE GENOMIC DNA]</scope>
    <source>
        <strain evidence="2">214</strain>
    </source>
</reference>
<dbReference type="Pfam" id="PF13456">
    <property type="entry name" value="RVT_3"/>
    <property type="match status" value="1"/>
</dbReference>
<dbReference type="EMBL" id="BPVZ01000120">
    <property type="protein sequence ID" value="GKV37062.1"/>
    <property type="molecule type" value="Genomic_DNA"/>
</dbReference>
<dbReference type="InterPro" id="IPR053151">
    <property type="entry name" value="RNase_H-like"/>
</dbReference>
<dbReference type="Gene3D" id="3.30.420.10">
    <property type="entry name" value="Ribonuclease H-like superfamily/Ribonuclease H"/>
    <property type="match status" value="1"/>
</dbReference>
<dbReference type="CDD" id="cd06222">
    <property type="entry name" value="RNase_H_like"/>
    <property type="match status" value="1"/>
</dbReference>
<sequence>MAKVHWRLLTEKEKLWAHAFWAKFKIDGPKSNINKASPVLRNVAKGKHIPEKGIQWVLEQVQISPFGKTDGLSWLKAHCTHKAASYTNGWSTMFSFTIWAIWYFRNQLVHNKHHSSVFEVKDFVYKKVGEFIQALNVPSTRNSLITIHVGWTTPSSGFIKLNTDGLALGNPGLVGAGGVFKDELGRWIPGFSHHVGHTTSLATEIWVIWDGLSIALSKGFNKLVLETDSKTAMALIDKCNCDHHSLGTLVTDCRLLLGHIPDLRIKHIYREANAVADQLAKKGAKSTTHFVMYNSCPTDLGHILYSDTVGNLFPRIVIPV</sequence>
<accession>A0AAV5LKK1</accession>
<feature type="domain" description="RNase H type-1" evidence="1">
    <location>
        <begin position="155"/>
        <end position="285"/>
    </location>
</feature>
<dbReference type="PANTHER" id="PTHR47723">
    <property type="entry name" value="OS05G0353850 PROTEIN"/>
    <property type="match status" value="1"/>
</dbReference>
<dbReference type="SUPFAM" id="SSF53098">
    <property type="entry name" value="Ribonuclease H-like"/>
    <property type="match status" value="1"/>
</dbReference>
<evidence type="ECO:0000313" key="3">
    <source>
        <dbReference type="Proteomes" id="UP001054252"/>
    </source>
</evidence>
<dbReference type="Proteomes" id="UP001054252">
    <property type="component" value="Unassembled WGS sequence"/>
</dbReference>
<name>A0AAV5LKK1_9ROSI</name>
<evidence type="ECO:0000259" key="1">
    <source>
        <dbReference type="PROSITE" id="PS50879"/>
    </source>
</evidence>
<comment type="caution">
    <text evidence="2">The sequence shown here is derived from an EMBL/GenBank/DDBJ whole genome shotgun (WGS) entry which is preliminary data.</text>
</comment>
<dbReference type="InterPro" id="IPR002156">
    <property type="entry name" value="RNaseH_domain"/>
</dbReference>
<keyword evidence="3" id="KW-1185">Reference proteome</keyword>